<feature type="domain" description="Nucleoporin POM152 Ig-like" evidence="2">
    <location>
        <begin position="112"/>
        <end position="203"/>
    </location>
</feature>
<dbReference type="GO" id="GO:0006606">
    <property type="term" value="P:protein import into nucleus"/>
    <property type="evidence" value="ECO:0007669"/>
    <property type="project" value="TreeGrafter"/>
</dbReference>
<reference evidence="4" key="1">
    <citation type="submission" date="2021-06" db="EMBL/GenBank/DDBJ databases">
        <authorList>
            <person name="Kallberg Y."/>
            <person name="Tangrot J."/>
            <person name="Rosling A."/>
        </authorList>
    </citation>
    <scope>NUCLEOTIDE SEQUENCE</scope>
    <source>
        <strain evidence="4">CL551</strain>
    </source>
</reference>
<dbReference type="InterPro" id="IPR056541">
    <property type="entry name" value="Ig-like_POM152"/>
</dbReference>
<gene>
    <name evidence="4" type="ORF">AMORRO_LOCUS13537</name>
</gene>
<feature type="domain" description="Nucleoporin POM152 ninth Ig-like" evidence="3">
    <location>
        <begin position="724"/>
        <end position="786"/>
    </location>
</feature>
<evidence type="ECO:0000259" key="3">
    <source>
        <dbReference type="Pfam" id="PF24527"/>
    </source>
</evidence>
<dbReference type="Pfam" id="PF24527">
    <property type="entry name" value="Ig-like_Pom152_9"/>
    <property type="match status" value="1"/>
</dbReference>
<feature type="domain" description="Nucleoporin POM152 immunoglobulin-like" evidence="1">
    <location>
        <begin position="534"/>
        <end position="603"/>
    </location>
</feature>
<accession>A0A9N9I8W4</accession>
<sequence length="789" mass="89056">VDLVLEGVPPLSIQYERQVNDAAVNMTIDGISSNYYTSPPIQSDQAMILAASNDYQWARDQVIHVPLNITADVVADYSLKVRQIQDVLNNTRFYDNEKSLNAMINFSVYSRPTACFFSDSPVHIRPGRIANIAIDVRGKGPWKINVEYWSEEATEGKPSEIFEVTVDLQSENGRYMSISRPGIYKLLSVSDSKCAGQILAPSSKSLSIAHPPTVKMEANPIPAENCPGEIGVEIIISLTGIPPWHIEYKLVSRNGEKRDFAKIEKSRHSLVIKPEKSGNYEYIFYRLSDYIYTEGVSIDHRFTQTVHPMPHAIFRGVKNPILNSCVGSRVDLEVDFSGTGPFTLIYDVVFNRRTNAFTIADIQGPSHVITSPPFDNQGLYTVTLVKILDSKGCSRILSSSDYFTINVKKDKPTAGFRSAHEVISFLEGKSVKLPLQLTGHAPWNITYRYIGDDKVRHVHDLQNPNSYLVEEKPGRYELLEVKDSFCHGLIIPELKEIEARWYPRPSLRIADGEAELLPQKGYRRRHVCEGIEDTIGLILEGRAPWSIYYTIVTSNEQTSHQQRIGFPTTRIRLMTEKPGRYLYNFSSIADDVYTDPSPVTLTLEQAVVEKPAAQFLTSDIIYHCVGNSFIDPIDIKINGVPPFVLQFEITHESSNQIDTLKIENIYDTHYHFYPQNKFTIIGKYVISIVHIMDSQGCSNSMMQDKSSKLIIQVTDVASIERAFTPQIHCVGDLLDYSLQGISPWHITYEYNGEMKSAISKLHTFTFGADKPGNMTLTRICHQKNQCCGR</sequence>
<organism evidence="4 5">
    <name type="scientific">Acaulospora morrowiae</name>
    <dbReference type="NCBI Taxonomy" id="94023"/>
    <lineage>
        <taxon>Eukaryota</taxon>
        <taxon>Fungi</taxon>
        <taxon>Fungi incertae sedis</taxon>
        <taxon>Mucoromycota</taxon>
        <taxon>Glomeromycotina</taxon>
        <taxon>Glomeromycetes</taxon>
        <taxon>Diversisporales</taxon>
        <taxon>Acaulosporaceae</taxon>
        <taxon>Acaulospora</taxon>
    </lineage>
</organism>
<dbReference type="PANTHER" id="PTHR28206">
    <property type="entry name" value="NUCLEOPORIN POM152"/>
    <property type="match status" value="1"/>
</dbReference>
<dbReference type="GO" id="GO:0017056">
    <property type="term" value="F:structural constituent of nuclear pore"/>
    <property type="evidence" value="ECO:0007669"/>
    <property type="project" value="InterPro"/>
</dbReference>
<feature type="domain" description="Nucleoporin POM152 immunoglobulin-like" evidence="1">
    <location>
        <begin position="210"/>
        <end position="311"/>
    </location>
</feature>
<evidence type="ECO:0000259" key="2">
    <source>
        <dbReference type="Pfam" id="PF24312"/>
    </source>
</evidence>
<dbReference type="Pfam" id="PF23664">
    <property type="entry name" value="Ig_Pom152"/>
    <property type="match status" value="2"/>
</dbReference>
<evidence type="ECO:0000313" key="5">
    <source>
        <dbReference type="Proteomes" id="UP000789342"/>
    </source>
</evidence>
<dbReference type="AlphaFoldDB" id="A0A9N9I8W4"/>
<dbReference type="EMBL" id="CAJVPV010023596">
    <property type="protein sequence ID" value="CAG8724177.1"/>
    <property type="molecule type" value="Genomic_DNA"/>
</dbReference>
<dbReference type="GO" id="GO:0070762">
    <property type="term" value="C:nuclear pore transmembrane ring"/>
    <property type="evidence" value="ECO:0007669"/>
    <property type="project" value="TreeGrafter"/>
</dbReference>
<protein>
    <submittedName>
        <fullName evidence="4">4862_t:CDS:1</fullName>
    </submittedName>
</protein>
<evidence type="ECO:0000259" key="1">
    <source>
        <dbReference type="Pfam" id="PF23664"/>
    </source>
</evidence>
<dbReference type="InterPro" id="IPR056543">
    <property type="entry name" value="Ig-like_POM152_9th"/>
</dbReference>
<feature type="domain" description="Nucleoporin POM152 Ig-like" evidence="2">
    <location>
        <begin position="411"/>
        <end position="492"/>
    </location>
</feature>
<comment type="caution">
    <text evidence="4">The sequence shown here is derived from an EMBL/GenBank/DDBJ whole genome shotgun (WGS) entry which is preliminary data.</text>
</comment>
<proteinExistence type="predicted"/>
<name>A0A9N9I8W4_9GLOM</name>
<dbReference type="InterPro" id="IPR037701">
    <property type="entry name" value="Pom152"/>
</dbReference>
<feature type="non-terminal residue" evidence="4">
    <location>
        <position position="789"/>
    </location>
</feature>
<dbReference type="Proteomes" id="UP000789342">
    <property type="component" value="Unassembled WGS sequence"/>
</dbReference>
<dbReference type="InterPro" id="IPR056544">
    <property type="entry name" value="Ig_POM152"/>
</dbReference>
<keyword evidence="5" id="KW-1185">Reference proteome</keyword>
<feature type="non-terminal residue" evidence="4">
    <location>
        <position position="1"/>
    </location>
</feature>
<dbReference type="Pfam" id="PF24312">
    <property type="entry name" value="Ig-like_POM152"/>
    <property type="match status" value="2"/>
</dbReference>
<dbReference type="PANTHER" id="PTHR28206:SF1">
    <property type="entry name" value="NUCLEOPORIN POM152"/>
    <property type="match status" value="1"/>
</dbReference>
<dbReference type="OrthoDB" id="5529162at2759"/>
<dbReference type="GO" id="GO:0006999">
    <property type="term" value="P:nuclear pore organization"/>
    <property type="evidence" value="ECO:0007669"/>
    <property type="project" value="TreeGrafter"/>
</dbReference>
<evidence type="ECO:0000313" key="4">
    <source>
        <dbReference type="EMBL" id="CAG8724177.1"/>
    </source>
</evidence>